<dbReference type="GO" id="GO:0000156">
    <property type="term" value="F:phosphorelay response regulator activity"/>
    <property type="evidence" value="ECO:0007669"/>
    <property type="project" value="TreeGrafter"/>
</dbReference>
<keyword evidence="1" id="KW-0805">Transcription regulation</keyword>
<dbReference type="OrthoDB" id="9802426at2"/>
<dbReference type="PANTHER" id="PTHR48111:SF67">
    <property type="entry name" value="TRANSCRIPTIONAL REGULATORY PROTEIN TCTD"/>
    <property type="match status" value="1"/>
</dbReference>
<organism evidence="9 10">
    <name type="scientific">Methylobacterium radiodurans</name>
    <dbReference type="NCBI Taxonomy" id="2202828"/>
    <lineage>
        <taxon>Bacteria</taxon>
        <taxon>Pseudomonadati</taxon>
        <taxon>Pseudomonadota</taxon>
        <taxon>Alphaproteobacteria</taxon>
        <taxon>Hyphomicrobiales</taxon>
        <taxon>Methylobacteriaceae</taxon>
        <taxon>Methylobacterium</taxon>
    </lineage>
</organism>
<dbReference type="Gene3D" id="6.10.250.690">
    <property type="match status" value="1"/>
</dbReference>
<feature type="domain" description="Response regulatory" evidence="7">
    <location>
        <begin position="2"/>
        <end position="116"/>
    </location>
</feature>
<dbReference type="EMBL" id="CP029551">
    <property type="protein sequence ID" value="AWN38473.1"/>
    <property type="molecule type" value="Genomic_DNA"/>
</dbReference>
<dbReference type="PROSITE" id="PS51755">
    <property type="entry name" value="OMPR_PHOB"/>
    <property type="match status" value="1"/>
</dbReference>
<keyword evidence="3" id="KW-0804">Transcription</keyword>
<evidence type="ECO:0000313" key="10">
    <source>
        <dbReference type="Proteomes" id="UP000246058"/>
    </source>
</evidence>
<keyword evidence="10" id="KW-1185">Reference proteome</keyword>
<keyword evidence="4" id="KW-0597">Phosphoprotein</keyword>
<dbReference type="CDD" id="cd00383">
    <property type="entry name" value="trans_reg_C"/>
    <property type="match status" value="1"/>
</dbReference>
<evidence type="ECO:0000256" key="1">
    <source>
        <dbReference type="ARBA" id="ARBA00023015"/>
    </source>
</evidence>
<feature type="region of interest" description="Disordered" evidence="6">
    <location>
        <begin position="220"/>
        <end position="239"/>
    </location>
</feature>
<evidence type="ECO:0000256" key="5">
    <source>
        <dbReference type="PROSITE-ProRule" id="PRU01091"/>
    </source>
</evidence>
<name>A0A2U8VXE5_9HYPH</name>
<dbReference type="Gene3D" id="1.10.10.10">
    <property type="entry name" value="Winged helix-like DNA-binding domain superfamily/Winged helix DNA-binding domain"/>
    <property type="match status" value="1"/>
</dbReference>
<dbReference type="PANTHER" id="PTHR48111">
    <property type="entry name" value="REGULATOR OF RPOS"/>
    <property type="match status" value="1"/>
</dbReference>
<gene>
    <name evidence="9" type="ORF">DK427_24345</name>
</gene>
<evidence type="ECO:0000313" key="9">
    <source>
        <dbReference type="EMBL" id="AWN38473.1"/>
    </source>
</evidence>
<sequence>MRILIVEDDAALARGIVSSLRLSGFAVDHEPSGADVLPLLRHEAYALVLLDLGLPDRSGFEVLREIRRAGLTVPVLIVTARSAVADRVAGLDLGADDYLAKPFDPAELEARVRALVRRGHGRPDPIVTCADLVYDRSGQVATLAGRVLPLRKRELAILESLITRAGRVVSKERLVAEVFGFDEEITPNAIEVYVARLRRHFGSTGPRIVTLRGLGYLMEAASAETGPEPGNETGAGEER</sequence>
<dbReference type="Gene3D" id="3.40.50.2300">
    <property type="match status" value="1"/>
</dbReference>
<evidence type="ECO:0000256" key="2">
    <source>
        <dbReference type="ARBA" id="ARBA00023125"/>
    </source>
</evidence>
<dbReference type="SMART" id="SM00862">
    <property type="entry name" value="Trans_reg_C"/>
    <property type="match status" value="1"/>
</dbReference>
<dbReference type="InterPro" id="IPR011006">
    <property type="entry name" value="CheY-like_superfamily"/>
</dbReference>
<dbReference type="CDD" id="cd17624">
    <property type="entry name" value="REC_OmpR_PmrA-like"/>
    <property type="match status" value="1"/>
</dbReference>
<dbReference type="Pfam" id="PF00486">
    <property type="entry name" value="Trans_reg_C"/>
    <property type="match status" value="1"/>
</dbReference>
<evidence type="ECO:0000256" key="6">
    <source>
        <dbReference type="SAM" id="MobiDB-lite"/>
    </source>
</evidence>
<dbReference type="GO" id="GO:0005829">
    <property type="term" value="C:cytosol"/>
    <property type="evidence" value="ECO:0007669"/>
    <property type="project" value="TreeGrafter"/>
</dbReference>
<reference evidence="9 10" key="1">
    <citation type="submission" date="2018-05" db="EMBL/GenBank/DDBJ databases">
        <title>Complete Genome Sequence of Methylobacterium sp. 17Sr1-43.</title>
        <authorList>
            <person name="Srinivasan S."/>
        </authorList>
    </citation>
    <scope>NUCLEOTIDE SEQUENCE [LARGE SCALE GENOMIC DNA]</scope>
    <source>
        <strain evidence="9 10">17Sr1-43</strain>
    </source>
</reference>
<dbReference type="InterPro" id="IPR036388">
    <property type="entry name" value="WH-like_DNA-bd_sf"/>
</dbReference>
<dbReference type="SUPFAM" id="SSF52172">
    <property type="entry name" value="CheY-like"/>
    <property type="match status" value="1"/>
</dbReference>
<dbReference type="SMART" id="SM00448">
    <property type="entry name" value="REC"/>
    <property type="match status" value="1"/>
</dbReference>
<dbReference type="RefSeq" id="WP_109953630.1">
    <property type="nucleotide sequence ID" value="NZ_CP029551.1"/>
</dbReference>
<dbReference type="AlphaFoldDB" id="A0A2U8VXE5"/>
<accession>A0A2U8VXE5</accession>
<proteinExistence type="predicted"/>
<dbReference type="PROSITE" id="PS50110">
    <property type="entry name" value="RESPONSE_REGULATORY"/>
    <property type="match status" value="1"/>
</dbReference>
<dbReference type="InterPro" id="IPR001867">
    <property type="entry name" value="OmpR/PhoB-type_DNA-bd"/>
</dbReference>
<dbReference type="KEGG" id="meti:DK427_24345"/>
<evidence type="ECO:0000259" key="8">
    <source>
        <dbReference type="PROSITE" id="PS51755"/>
    </source>
</evidence>
<dbReference type="SUPFAM" id="SSF46894">
    <property type="entry name" value="C-terminal effector domain of the bipartite response regulators"/>
    <property type="match status" value="1"/>
</dbReference>
<dbReference type="GO" id="GO:0032993">
    <property type="term" value="C:protein-DNA complex"/>
    <property type="evidence" value="ECO:0007669"/>
    <property type="project" value="TreeGrafter"/>
</dbReference>
<protein>
    <submittedName>
        <fullName evidence="9">DNA-binding response regulator</fullName>
    </submittedName>
</protein>
<dbReference type="Proteomes" id="UP000246058">
    <property type="component" value="Chromosome"/>
</dbReference>
<dbReference type="GO" id="GO:0000976">
    <property type="term" value="F:transcription cis-regulatory region binding"/>
    <property type="evidence" value="ECO:0007669"/>
    <property type="project" value="TreeGrafter"/>
</dbReference>
<dbReference type="InterPro" id="IPR001789">
    <property type="entry name" value="Sig_transdc_resp-reg_receiver"/>
</dbReference>
<evidence type="ECO:0000256" key="4">
    <source>
        <dbReference type="PROSITE-ProRule" id="PRU00169"/>
    </source>
</evidence>
<feature type="domain" description="OmpR/PhoB-type" evidence="8">
    <location>
        <begin position="124"/>
        <end position="220"/>
    </location>
</feature>
<dbReference type="InterPro" id="IPR039420">
    <property type="entry name" value="WalR-like"/>
</dbReference>
<keyword evidence="2 5" id="KW-0238">DNA-binding</keyword>
<dbReference type="InterPro" id="IPR016032">
    <property type="entry name" value="Sig_transdc_resp-reg_C-effctor"/>
</dbReference>
<evidence type="ECO:0000256" key="3">
    <source>
        <dbReference type="ARBA" id="ARBA00023163"/>
    </source>
</evidence>
<feature type="modified residue" description="4-aspartylphosphate" evidence="4">
    <location>
        <position position="51"/>
    </location>
</feature>
<dbReference type="GO" id="GO:0006355">
    <property type="term" value="P:regulation of DNA-templated transcription"/>
    <property type="evidence" value="ECO:0007669"/>
    <property type="project" value="InterPro"/>
</dbReference>
<evidence type="ECO:0000259" key="7">
    <source>
        <dbReference type="PROSITE" id="PS50110"/>
    </source>
</evidence>
<feature type="DNA-binding region" description="OmpR/PhoB-type" evidence="5">
    <location>
        <begin position="124"/>
        <end position="220"/>
    </location>
</feature>
<dbReference type="Pfam" id="PF00072">
    <property type="entry name" value="Response_reg"/>
    <property type="match status" value="1"/>
</dbReference>